<comment type="caution">
    <text evidence="2">The sequence shown here is derived from an EMBL/GenBank/DDBJ whole genome shotgun (WGS) entry which is preliminary data.</text>
</comment>
<keyword evidence="3" id="KW-1185">Reference proteome</keyword>
<dbReference type="Pfam" id="PF07992">
    <property type="entry name" value="Pyr_redox_2"/>
    <property type="match status" value="1"/>
</dbReference>
<dbReference type="PROSITE" id="PS51318">
    <property type="entry name" value="TAT"/>
    <property type="match status" value="1"/>
</dbReference>
<dbReference type="GO" id="GO:0070224">
    <property type="term" value="F:sulfide:quinone oxidoreductase activity"/>
    <property type="evidence" value="ECO:0007669"/>
    <property type="project" value="TreeGrafter"/>
</dbReference>
<organism evidence="2 3">
    <name type="scientific">Zeimonas arvi</name>
    <dbReference type="NCBI Taxonomy" id="2498847"/>
    <lineage>
        <taxon>Bacteria</taxon>
        <taxon>Pseudomonadati</taxon>
        <taxon>Pseudomonadota</taxon>
        <taxon>Betaproteobacteria</taxon>
        <taxon>Burkholderiales</taxon>
        <taxon>Burkholderiaceae</taxon>
        <taxon>Zeimonas</taxon>
    </lineage>
</organism>
<dbReference type="Proteomes" id="UP000321548">
    <property type="component" value="Unassembled WGS sequence"/>
</dbReference>
<dbReference type="InterPro" id="IPR023753">
    <property type="entry name" value="FAD/NAD-binding_dom"/>
</dbReference>
<gene>
    <name evidence="2" type="ORF">FHP08_13080</name>
</gene>
<dbReference type="PANTHER" id="PTHR10632:SF2">
    <property type="entry name" value="SULFIDE:QUINONE OXIDOREDUCTASE, MITOCHONDRIAL"/>
    <property type="match status" value="1"/>
</dbReference>
<dbReference type="EMBL" id="VDUY01000005">
    <property type="protein sequence ID" value="TXL64674.1"/>
    <property type="molecule type" value="Genomic_DNA"/>
</dbReference>
<dbReference type="InterPro" id="IPR006311">
    <property type="entry name" value="TAT_signal"/>
</dbReference>
<dbReference type="PANTHER" id="PTHR10632">
    <property type="entry name" value="SULFIDE:QUINONE OXIDOREDUCTASE"/>
    <property type="match status" value="1"/>
</dbReference>
<evidence type="ECO:0000259" key="1">
    <source>
        <dbReference type="Pfam" id="PF07992"/>
    </source>
</evidence>
<dbReference type="GO" id="GO:0071949">
    <property type="term" value="F:FAD binding"/>
    <property type="evidence" value="ECO:0007669"/>
    <property type="project" value="TreeGrafter"/>
</dbReference>
<dbReference type="Gene3D" id="3.50.50.60">
    <property type="entry name" value="FAD/NAD(P)-binding domain"/>
    <property type="match status" value="2"/>
</dbReference>
<proteinExistence type="predicted"/>
<dbReference type="GO" id="GO:0070221">
    <property type="term" value="P:sulfide oxidation, using sulfide:quinone oxidoreductase"/>
    <property type="evidence" value="ECO:0007669"/>
    <property type="project" value="TreeGrafter"/>
</dbReference>
<dbReference type="SUPFAM" id="SSF51905">
    <property type="entry name" value="FAD/NAD(P)-binding domain"/>
    <property type="match status" value="2"/>
</dbReference>
<dbReference type="RefSeq" id="WP_147704923.1">
    <property type="nucleotide sequence ID" value="NZ_VDUY01000005.1"/>
</dbReference>
<dbReference type="AlphaFoldDB" id="A0A5C8NU35"/>
<dbReference type="OrthoDB" id="9802771at2"/>
<protein>
    <submittedName>
        <fullName evidence="2">NAD(P)/FAD-dependent oxidoreductase</fullName>
    </submittedName>
</protein>
<name>A0A5C8NU35_9BURK</name>
<dbReference type="InterPro" id="IPR015904">
    <property type="entry name" value="Sulphide_quinone_reductase"/>
</dbReference>
<accession>A0A5C8NU35</accession>
<feature type="domain" description="FAD/NAD(P)-binding" evidence="1">
    <location>
        <begin position="57"/>
        <end position="175"/>
    </location>
</feature>
<evidence type="ECO:0000313" key="3">
    <source>
        <dbReference type="Proteomes" id="UP000321548"/>
    </source>
</evidence>
<sequence>MKTDKPLAGLDRAPAAGRRDFLRGAGSLPLIGAAAAGAGGMLAAPAPARAAPKTSAKIVVAGSGLGGLAVASRLARELEGASITIVDRKEVHNYQPGYTLVATGVWPVAKVSDRNADLIPSGVQWVREFVAEFDPVASTVTTDAGTKLRYDFLVVATGLQLDYGQIEGMDPKAIGTNGLTSVYNGPDAAAATWRAMDAFRARGGEALMTLPATPIKCAGAPLKMTFMLADRLRRAGTRGNSKITFHSALGNVFSVPKVNDEVLARWKALDIGVELTSKLAAIDIGARRATFVSPEGEKTELGYDFIHIPPPMRAPDPIRKSELAWKEGGFAAGGWLEVDKGTLRHRRFPNVFGIGDINGTPRGKTAATVKKSAPIVAANLVDVIAQRDPSQQFDGYTSCPLLLREGSALLIEFDYEGRLTPSLPGVDPLQDSWFAWFMKTTMLKPAYMAVAKGRV</sequence>
<dbReference type="InterPro" id="IPR036188">
    <property type="entry name" value="FAD/NAD-bd_sf"/>
</dbReference>
<evidence type="ECO:0000313" key="2">
    <source>
        <dbReference type="EMBL" id="TXL64674.1"/>
    </source>
</evidence>
<reference evidence="2 3" key="1">
    <citation type="submission" date="2019-06" db="EMBL/GenBank/DDBJ databases">
        <title>Quisquiliibacterium sp. nov., isolated from a maize field.</title>
        <authorList>
            <person name="Lin S.-Y."/>
            <person name="Tsai C.-F."/>
            <person name="Young C.-C."/>
        </authorList>
    </citation>
    <scope>NUCLEOTIDE SEQUENCE [LARGE SCALE GENOMIC DNA]</scope>
    <source>
        <strain evidence="2 3">CC-CFT501</strain>
    </source>
</reference>